<dbReference type="PANTHER" id="PTHR12558">
    <property type="entry name" value="CELL DIVISION CYCLE 16,23,27"/>
    <property type="match status" value="1"/>
</dbReference>
<reference evidence="2 3" key="1">
    <citation type="submission" date="2017-10" db="EMBL/GenBank/DDBJ databases">
        <title>Biodiversity and function of Thalassospira species in the particle-attached aromatic-hydrocarbon-degrading consortia from the surface seawater of the China South Sea.</title>
        <authorList>
            <person name="Dong C."/>
            <person name="Liu R."/>
            <person name="Shao Z."/>
        </authorList>
    </citation>
    <scope>NUCLEOTIDE SEQUENCE [LARGE SCALE GENOMIC DNA]</scope>
    <source>
        <strain evidence="2 3">CSC3H3</strain>
    </source>
</reference>
<dbReference type="SMART" id="SM00028">
    <property type="entry name" value="TPR"/>
    <property type="match status" value="7"/>
</dbReference>
<organism evidence="2 3">
    <name type="scientific">Thalassospira marina</name>
    <dbReference type="NCBI Taxonomy" id="2048283"/>
    <lineage>
        <taxon>Bacteria</taxon>
        <taxon>Pseudomonadati</taxon>
        <taxon>Pseudomonadota</taxon>
        <taxon>Alphaproteobacteria</taxon>
        <taxon>Rhodospirillales</taxon>
        <taxon>Thalassospiraceae</taxon>
        <taxon>Thalassospira</taxon>
    </lineage>
</organism>
<evidence type="ECO:0000256" key="1">
    <source>
        <dbReference type="PROSITE-ProRule" id="PRU00339"/>
    </source>
</evidence>
<feature type="repeat" description="TPR" evidence="1">
    <location>
        <begin position="37"/>
        <end position="70"/>
    </location>
</feature>
<dbReference type="PROSITE" id="PS50005">
    <property type="entry name" value="TPR"/>
    <property type="match status" value="2"/>
</dbReference>
<evidence type="ECO:0000313" key="3">
    <source>
        <dbReference type="Proteomes" id="UP000233458"/>
    </source>
</evidence>
<sequence length="292" mass="31852">MTTAEFTRMGLESLSHGHYDAAINMLRQALGNDQNDQPARFGLAQALHRRGNLTEAIYEYQTVLRTEPDHQMALRQLAEVYLLSGKPRQALNNLDIALRAKPGDPDLLTAHGMAQLELGHHRTALADFHSASRLRPGDSMIHHMIALCYRAEKDIEGERRALDQLLRITPHSLACLNDIGRLEMLEGNYGSALDYFDRALLTMPTSPTALTNRAIALTVLGDETARDAWDTAIKADANAPEDGLRNAAIAQLHELAGDLLTDGNTGDGDVNADSAGQRHYLASGALAMSTIV</sequence>
<gene>
    <name evidence="2" type="ORF">CSC3H3_13665</name>
</gene>
<dbReference type="RefSeq" id="WP_101285183.1">
    <property type="nucleotide sequence ID" value="NZ_CP024199.1"/>
</dbReference>
<keyword evidence="3" id="KW-1185">Reference proteome</keyword>
<feature type="repeat" description="TPR" evidence="1">
    <location>
        <begin position="173"/>
        <end position="206"/>
    </location>
</feature>
<name>A0ABM6QAV3_9PROT</name>
<dbReference type="EMBL" id="CP024199">
    <property type="protein sequence ID" value="AUG53644.1"/>
    <property type="molecule type" value="Genomic_DNA"/>
</dbReference>
<dbReference type="Proteomes" id="UP000233458">
    <property type="component" value="Chromosome"/>
</dbReference>
<dbReference type="Gene3D" id="1.25.40.10">
    <property type="entry name" value="Tetratricopeptide repeat domain"/>
    <property type="match status" value="2"/>
</dbReference>
<accession>A0ABM6QAV3</accession>
<proteinExistence type="predicted"/>
<dbReference type="PANTHER" id="PTHR12558:SF13">
    <property type="entry name" value="CELL DIVISION CYCLE PROTEIN 27 HOMOLOG"/>
    <property type="match status" value="1"/>
</dbReference>
<evidence type="ECO:0000313" key="2">
    <source>
        <dbReference type="EMBL" id="AUG53644.1"/>
    </source>
</evidence>
<dbReference type="SUPFAM" id="SSF48452">
    <property type="entry name" value="TPR-like"/>
    <property type="match status" value="2"/>
</dbReference>
<evidence type="ECO:0008006" key="4">
    <source>
        <dbReference type="Google" id="ProtNLM"/>
    </source>
</evidence>
<dbReference type="Pfam" id="PF13432">
    <property type="entry name" value="TPR_16"/>
    <property type="match status" value="2"/>
</dbReference>
<dbReference type="InterPro" id="IPR011990">
    <property type="entry name" value="TPR-like_helical_dom_sf"/>
</dbReference>
<dbReference type="InterPro" id="IPR019734">
    <property type="entry name" value="TPR_rpt"/>
</dbReference>
<keyword evidence="1" id="KW-0802">TPR repeat</keyword>
<protein>
    <recommendedName>
        <fullName evidence="4">Tetratricopeptide repeat protein</fullName>
    </recommendedName>
</protein>